<feature type="compositionally biased region" description="Low complexity" evidence="8">
    <location>
        <begin position="872"/>
        <end position="889"/>
    </location>
</feature>
<dbReference type="PROSITE" id="PS50002">
    <property type="entry name" value="SH3"/>
    <property type="match status" value="1"/>
</dbReference>
<evidence type="ECO:0000256" key="7">
    <source>
        <dbReference type="PROSITE-ProRule" id="PRU00192"/>
    </source>
</evidence>
<dbReference type="CDD" id="cd02642">
    <property type="entry name" value="R3H_encore_like"/>
    <property type="match status" value="1"/>
</dbReference>
<feature type="region of interest" description="Disordered" evidence="8">
    <location>
        <begin position="132"/>
        <end position="151"/>
    </location>
</feature>
<dbReference type="PANTHER" id="PTHR46514:SF3">
    <property type="entry name" value="AMPHIPHYSIN"/>
    <property type="match status" value="1"/>
</dbReference>
<evidence type="ECO:0000259" key="12">
    <source>
        <dbReference type="PROSITE" id="PS51673"/>
    </source>
</evidence>
<dbReference type="Pfam" id="PF14604">
    <property type="entry name" value="SH3_9"/>
    <property type="match status" value="1"/>
</dbReference>
<dbReference type="Gene3D" id="2.30.30.40">
    <property type="entry name" value="SH3 Domains"/>
    <property type="match status" value="1"/>
</dbReference>
<dbReference type="PROSITE" id="PS51673">
    <property type="entry name" value="SUZ"/>
    <property type="match status" value="1"/>
</dbReference>
<keyword evidence="4" id="KW-0963">Cytoplasm</keyword>
<feature type="compositionally biased region" description="Polar residues" evidence="8">
    <location>
        <begin position="1160"/>
        <end position="1192"/>
    </location>
</feature>
<feature type="region of interest" description="Disordered" evidence="8">
    <location>
        <begin position="1160"/>
        <end position="1204"/>
    </location>
</feature>
<name>A0A9Q0MKD4_BLOTA</name>
<dbReference type="PRINTS" id="PR01251">
    <property type="entry name" value="AMPHIPHYSIN"/>
</dbReference>
<dbReference type="InterPro" id="IPR024771">
    <property type="entry name" value="SUZ"/>
</dbReference>
<feature type="compositionally biased region" description="Low complexity" evidence="8">
    <location>
        <begin position="349"/>
        <end position="371"/>
    </location>
</feature>
<feature type="compositionally biased region" description="Basic and acidic residues" evidence="8">
    <location>
        <begin position="328"/>
        <end position="344"/>
    </location>
</feature>
<dbReference type="PANTHER" id="PTHR46514">
    <property type="entry name" value="AMPHIPHYSIN"/>
    <property type="match status" value="1"/>
</dbReference>
<feature type="compositionally biased region" description="Basic and acidic residues" evidence="8">
    <location>
        <begin position="378"/>
        <end position="388"/>
    </location>
</feature>
<dbReference type="PRINTS" id="PR00452">
    <property type="entry name" value="SH3DOMAIN"/>
</dbReference>
<feature type="region of interest" description="Disordered" evidence="8">
    <location>
        <begin position="1"/>
        <end position="25"/>
    </location>
</feature>
<dbReference type="GO" id="GO:0005737">
    <property type="term" value="C:cytoplasm"/>
    <property type="evidence" value="ECO:0007669"/>
    <property type="project" value="UniProtKB-SubCell"/>
</dbReference>
<protein>
    <recommendedName>
        <fullName evidence="15">Endophilin-A</fullName>
    </recommendedName>
</protein>
<dbReference type="InterPro" id="IPR003005">
    <property type="entry name" value="Amphiphysin"/>
</dbReference>
<dbReference type="Pfam" id="PF03114">
    <property type="entry name" value="BAR"/>
    <property type="match status" value="1"/>
</dbReference>
<comment type="caution">
    <text evidence="13">The sequence shown here is derived from an EMBL/GenBank/DDBJ whole genome shotgun (WGS) entry which is preliminary data.</text>
</comment>
<evidence type="ECO:0000256" key="3">
    <source>
        <dbReference type="ARBA" id="ARBA00022443"/>
    </source>
</evidence>
<dbReference type="FunFam" id="1.20.1270.60:FF:000013">
    <property type="entry name" value="Amphiphysin isoform 2"/>
    <property type="match status" value="1"/>
</dbReference>
<feature type="compositionally biased region" description="Polar residues" evidence="8">
    <location>
        <begin position="1114"/>
        <end position="1126"/>
    </location>
</feature>
<feature type="compositionally biased region" description="Polar residues" evidence="8">
    <location>
        <begin position="437"/>
        <end position="474"/>
    </location>
</feature>
<dbReference type="GO" id="GO:0003676">
    <property type="term" value="F:nucleic acid binding"/>
    <property type="evidence" value="ECO:0007669"/>
    <property type="project" value="UniProtKB-UniRule"/>
</dbReference>
<keyword evidence="3 7" id="KW-0728">SH3 domain</keyword>
<dbReference type="CDD" id="cd11790">
    <property type="entry name" value="SH3_Amphiphysin"/>
    <property type="match status" value="1"/>
</dbReference>
<evidence type="ECO:0000256" key="1">
    <source>
        <dbReference type="ARBA" id="ARBA00004308"/>
    </source>
</evidence>
<dbReference type="SUPFAM" id="SSF103657">
    <property type="entry name" value="BAR/IMD domain-like"/>
    <property type="match status" value="1"/>
</dbReference>
<dbReference type="Pfam" id="PF12752">
    <property type="entry name" value="SUZ"/>
    <property type="match status" value="1"/>
</dbReference>
<dbReference type="GO" id="GO:0005543">
    <property type="term" value="F:phospholipid binding"/>
    <property type="evidence" value="ECO:0007669"/>
    <property type="project" value="TreeGrafter"/>
</dbReference>
<dbReference type="SMART" id="SM00393">
    <property type="entry name" value="R3H"/>
    <property type="match status" value="1"/>
</dbReference>
<feature type="domain" description="R3H" evidence="11">
    <location>
        <begin position="206"/>
        <end position="269"/>
    </location>
</feature>
<gene>
    <name evidence="13" type="ORF">RDWZM_003985</name>
</gene>
<dbReference type="PROSITE" id="PS51061">
    <property type="entry name" value="R3H"/>
    <property type="match status" value="1"/>
</dbReference>
<dbReference type="PROSITE" id="PS51021">
    <property type="entry name" value="BAR"/>
    <property type="match status" value="1"/>
</dbReference>
<feature type="compositionally biased region" description="Basic and acidic residues" evidence="8">
    <location>
        <begin position="281"/>
        <end position="300"/>
    </location>
</feature>
<dbReference type="SUPFAM" id="SSF50044">
    <property type="entry name" value="SH3-domain"/>
    <property type="match status" value="1"/>
</dbReference>
<evidence type="ECO:0000313" key="14">
    <source>
        <dbReference type="Proteomes" id="UP001142055"/>
    </source>
</evidence>
<feature type="region of interest" description="Disordered" evidence="8">
    <location>
        <begin position="281"/>
        <end position="389"/>
    </location>
</feature>
<dbReference type="InterPro" id="IPR001374">
    <property type="entry name" value="R3H_dom"/>
</dbReference>
<dbReference type="Gene3D" id="3.30.1370.50">
    <property type="entry name" value="R3H-like domain"/>
    <property type="match status" value="1"/>
</dbReference>
<dbReference type="InterPro" id="IPR036867">
    <property type="entry name" value="R3H_dom_sf"/>
</dbReference>
<keyword evidence="14" id="KW-1185">Reference proteome</keyword>
<accession>A0A9Q0MKD4</accession>
<dbReference type="InterPro" id="IPR001452">
    <property type="entry name" value="SH3_domain"/>
</dbReference>
<evidence type="ECO:0008006" key="15">
    <source>
        <dbReference type="Google" id="ProtNLM"/>
    </source>
</evidence>
<feature type="domain" description="BAR" evidence="10">
    <location>
        <begin position="880"/>
        <end position="1097"/>
    </location>
</feature>
<dbReference type="SMART" id="SM00721">
    <property type="entry name" value="BAR"/>
    <property type="match status" value="1"/>
</dbReference>
<evidence type="ECO:0000256" key="8">
    <source>
        <dbReference type="SAM" id="MobiDB-lite"/>
    </source>
</evidence>
<dbReference type="Pfam" id="PF01424">
    <property type="entry name" value="R3H"/>
    <property type="match status" value="1"/>
</dbReference>
<feature type="compositionally biased region" description="Polar residues" evidence="8">
    <location>
        <begin position="851"/>
        <end position="864"/>
    </location>
</feature>
<feature type="region of interest" description="Disordered" evidence="8">
    <location>
        <begin position="850"/>
        <end position="889"/>
    </location>
</feature>
<feature type="compositionally biased region" description="Low complexity" evidence="8">
    <location>
        <begin position="677"/>
        <end position="687"/>
    </location>
</feature>
<dbReference type="GO" id="GO:0012505">
    <property type="term" value="C:endomembrane system"/>
    <property type="evidence" value="ECO:0007669"/>
    <property type="project" value="UniProtKB-SubCell"/>
</dbReference>
<evidence type="ECO:0000256" key="4">
    <source>
        <dbReference type="ARBA" id="ARBA00022490"/>
    </source>
</evidence>
<evidence type="ECO:0000256" key="5">
    <source>
        <dbReference type="ARBA" id="ARBA00023054"/>
    </source>
</evidence>
<feature type="region of interest" description="Disordered" evidence="8">
    <location>
        <begin position="672"/>
        <end position="700"/>
    </location>
</feature>
<feature type="region of interest" description="Disordered" evidence="8">
    <location>
        <begin position="437"/>
        <end position="497"/>
    </location>
</feature>
<feature type="region of interest" description="Disordered" evidence="8">
    <location>
        <begin position="1114"/>
        <end position="1134"/>
    </location>
</feature>
<organism evidence="13 14">
    <name type="scientific">Blomia tropicalis</name>
    <name type="common">Mite</name>
    <dbReference type="NCBI Taxonomy" id="40697"/>
    <lineage>
        <taxon>Eukaryota</taxon>
        <taxon>Metazoa</taxon>
        <taxon>Ecdysozoa</taxon>
        <taxon>Arthropoda</taxon>
        <taxon>Chelicerata</taxon>
        <taxon>Arachnida</taxon>
        <taxon>Acari</taxon>
        <taxon>Acariformes</taxon>
        <taxon>Sarcoptiformes</taxon>
        <taxon>Astigmata</taxon>
        <taxon>Glycyphagoidea</taxon>
        <taxon>Echimyopodidae</taxon>
        <taxon>Blomia</taxon>
    </lineage>
</organism>
<dbReference type="Gene3D" id="1.20.1270.60">
    <property type="entry name" value="Arfaptin homology (AH) domain/BAR domain"/>
    <property type="match status" value="1"/>
</dbReference>
<comment type="subcellular location">
    <subcellularLocation>
        <location evidence="2">Cytoplasm</location>
    </subcellularLocation>
    <subcellularLocation>
        <location evidence="1">Endomembrane system</location>
    </subcellularLocation>
</comment>
<evidence type="ECO:0000256" key="6">
    <source>
        <dbReference type="ARBA" id="ARBA00023136"/>
    </source>
</evidence>
<evidence type="ECO:0000259" key="10">
    <source>
        <dbReference type="PROSITE" id="PS51021"/>
    </source>
</evidence>
<keyword evidence="5" id="KW-0175">Coiled coil</keyword>
<proteinExistence type="predicted"/>
<sequence>MIMSSNKVTKSHSEIVSNNNDRATKQLKLNGTTKQTNLIKQEKVDVTEKENKETLKGAHSISICINTFEENGGNMRQTVDQVTEINNLGNGVDKIKLDDDLKQSNDLTILPNIDNCDLKDKKRTKHLVRCEAVRESSLSPPPPCSSETTNQVIKNSSLKSGSSQSNSGASSPSLSRDSSTDNNFEYSSAELQSFLTDAMKKNPKDRMFILRVEHEMIQFMKDETKESFKFASTSSYNRMLIHRVAAYFGLEHNVDQAHSSVIVTKTKGTLMPEAKLKDLIKDDESTNDEPKKSILKRDSNSLEDSIGGSFDKDKSPDYYLNGSLSDSSRSRSLEEREENYERVRARIFSNNSSKSNSNVGDSTSSSSGQKSPINGDVKVNDSESKMDNSLDSTVATTVIEEGVNVHNSESSPINESHNECDKTQDALSPNAPAINVKANNGCDNNQTKNNSTSATEITTTNQINGSVKSNVTSNETRRNNGPNNNGRFDGMNHNRGKFGGNYNHRNRVPFGAECNNQFNNRFNQPQYNNGGNHNNHHHHHHPLHSQQPILHNNRKSDLMSNVKMMNESEWSLKPNLNVKLASQTQQNMPYSFQYPQMVDPNCIPRFQPALNHHGPTNGSQYQLGHPNLHPYMQPAPLLPNDQIANNMYMYGGGNGGPLQTLCGPNGLSYVNNMSSGTQPTGPLQPQTAPQPPQPSASYNSLLGVPQYPPTGAAPVASLLPNIPQNHYSKQSLLNDYDKGQTLKNHYQQQQHLHHHGGQKNPLPLQINYGANQFAYSAEVPPVPFNSNSHFQTNETHLLGSRPPHGNVSFPVAGHHYTNNVAKHYPNEHFFMNNPNFNLSQPTNHAMFLNHPNDSYYGNHQSKSNGGVGGGTNRYSNNQNNRNRRGPNQSSNHELFEIYQNNFNKQQASALRLQKELKNYATCAREMQSASKSLMECIADIYEHDWPGQDQLPHKSQTLELLWGDMCHKINDQCTIPLSTYLSQFSEIRNKIDKRGRKLLDYDGSRHSLETAQAASKKRDDIKLAKAREQLEESRRLYEVLNKELHEELPALYDSRIPFFVNTFQIMFSSEAHFHQEYSKVYSQLSELVELLATEAAKGTYQSDTNRYLSQTQFAKSNEDGQQSPQLYPSVPPVSPTMPAKMNYNVDENLEQTKMNEVTNSVSTTVPAEQPTTDIHRISQSNGDSANATPNDVSNHKPGNEKKSDELYEIPVGATTKDLPPGVLYKVKATYKYAAEDSDELSFESGEIIHVIQYEDPEEQEEGWLMGIREVSGEKGLFPANFTRPI</sequence>
<reference evidence="13" key="1">
    <citation type="submission" date="2022-12" db="EMBL/GenBank/DDBJ databases">
        <title>Genome assemblies of Blomia tropicalis.</title>
        <authorList>
            <person name="Cui Y."/>
        </authorList>
    </citation>
    <scope>NUCLEOTIDE SEQUENCE</scope>
    <source>
        <tissue evidence="13">Adult mites</tissue>
    </source>
</reference>
<feature type="domain" description="SUZ" evidence="12">
    <location>
        <begin position="270"/>
        <end position="352"/>
    </location>
</feature>
<evidence type="ECO:0000259" key="9">
    <source>
        <dbReference type="PROSITE" id="PS50002"/>
    </source>
</evidence>
<feature type="compositionally biased region" description="Basic and acidic residues" evidence="8">
    <location>
        <begin position="1193"/>
        <end position="1204"/>
    </location>
</feature>
<feature type="region of interest" description="Disordered" evidence="8">
    <location>
        <begin position="156"/>
        <end position="182"/>
    </location>
</feature>
<dbReference type="GO" id="GO:0005886">
    <property type="term" value="C:plasma membrane"/>
    <property type="evidence" value="ECO:0007669"/>
    <property type="project" value="TreeGrafter"/>
</dbReference>
<dbReference type="EMBL" id="JAPWDV010000001">
    <property type="protein sequence ID" value="KAJ6225440.1"/>
    <property type="molecule type" value="Genomic_DNA"/>
</dbReference>
<dbReference type="InterPro" id="IPR027267">
    <property type="entry name" value="AH/BAR_dom_sf"/>
</dbReference>
<dbReference type="InterPro" id="IPR004148">
    <property type="entry name" value="BAR_dom"/>
</dbReference>
<evidence type="ECO:0000256" key="2">
    <source>
        <dbReference type="ARBA" id="ARBA00004496"/>
    </source>
</evidence>
<keyword evidence="6" id="KW-0472">Membrane</keyword>
<dbReference type="InterPro" id="IPR036028">
    <property type="entry name" value="SH3-like_dom_sf"/>
</dbReference>
<dbReference type="SUPFAM" id="SSF82708">
    <property type="entry name" value="R3H domain"/>
    <property type="match status" value="1"/>
</dbReference>
<dbReference type="FunFam" id="2.30.30.40:FF:000172">
    <property type="entry name" value="Amphiphysin, isoform B"/>
    <property type="match status" value="1"/>
</dbReference>
<evidence type="ECO:0000259" key="11">
    <source>
        <dbReference type="PROSITE" id="PS51061"/>
    </source>
</evidence>
<dbReference type="SMART" id="SM00326">
    <property type="entry name" value="SH3"/>
    <property type="match status" value="1"/>
</dbReference>
<feature type="compositionally biased region" description="Low complexity" evidence="8">
    <location>
        <begin position="156"/>
        <end position="177"/>
    </location>
</feature>
<feature type="domain" description="SH3" evidence="9">
    <location>
        <begin position="1221"/>
        <end position="1285"/>
    </location>
</feature>
<evidence type="ECO:0000313" key="13">
    <source>
        <dbReference type="EMBL" id="KAJ6225440.1"/>
    </source>
</evidence>
<dbReference type="Proteomes" id="UP001142055">
    <property type="component" value="Chromosome 1"/>
</dbReference>